<name>M7D2H6_9GAMM</name>
<proteinExistence type="predicted"/>
<sequence>MVLIKISSSGCMNGDPTMNTQKLLQLTLDGVDSLGFRLDQLGVTSRINRHNLAAFLFAEQKHWEGEWDSLQAKVDRRRSQFEHLALEVEARADSVLGPIRNQFNRFRASQ</sequence>
<dbReference type="eggNOG" id="ENOG502ZJW8">
    <property type="taxonomic scope" value="Bacteria"/>
</dbReference>
<organism evidence="1 2">
    <name type="scientific">Marinobacter santoriniensis NKSG1</name>
    <dbReference type="NCBI Taxonomy" id="1288826"/>
    <lineage>
        <taxon>Bacteria</taxon>
        <taxon>Pseudomonadati</taxon>
        <taxon>Pseudomonadota</taxon>
        <taxon>Gammaproteobacteria</taxon>
        <taxon>Pseudomonadales</taxon>
        <taxon>Marinobacteraceae</taxon>
        <taxon>Marinobacter</taxon>
    </lineage>
</organism>
<dbReference type="Proteomes" id="UP000011960">
    <property type="component" value="Unassembled WGS sequence"/>
</dbReference>
<evidence type="ECO:0000313" key="1">
    <source>
        <dbReference type="EMBL" id="EMP54928.1"/>
    </source>
</evidence>
<gene>
    <name evidence="1" type="ORF">MSNKSG1_13382</name>
</gene>
<evidence type="ECO:0000313" key="2">
    <source>
        <dbReference type="Proteomes" id="UP000011960"/>
    </source>
</evidence>
<protein>
    <submittedName>
        <fullName evidence="1">Uncharacterized protein</fullName>
    </submittedName>
</protein>
<reference evidence="1 2" key="1">
    <citation type="journal article" date="2013" name="Genome Announc.">
        <title>Genome Sequence of Hydrothermal Arsenic-Respiring Bacterium Marinobacter santoriniensis NKSG1T.</title>
        <authorList>
            <person name="Handley K.M."/>
            <person name="Upton M."/>
            <person name="Beatson S.A."/>
            <person name="Hery M."/>
            <person name="Lloyd J.R."/>
        </authorList>
    </citation>
    <scope>NUCLEOTIDE SEQUENCE [LARGE SCALE GENOMIC DNA]</scope>
    <source>
        <strain evidence="1 2">NKSG1</strain>
    </source>
</reference>
<keyword evidence="2" id="KW-1185">Reference proteome</keyword>
<dbReference type="EMBL" id="APAT01000020">
    <property type="protein sequence ID" value="EMP54928.1"/>
    <property type="molecule type" value="Genomic_DNA"/>
</dbReference>
<dbReference type="AlphaFoldDB" id="M7D2H6"/>
<accession>M7D2H6</accession>
<dbReference type="PATRIC" id="fig|1288826.3.peg.2652"/>
<comment type="caution">
    <text evidence="1">The sequence shown here is derived from an EMBL/GenBank/DDBJ whole genome shotgun (WGS) entry which is preliminary data.</text>
</comment>